<sequence>MIRRQKKREGHVLARESTRPHGLYTTAARDEENPVGFTNAQLATLILIPLFHIFLAFFSSGVESFHLQNLQIIHHYIIFLNTKFANLRDLLWL</sequence>
<keyword evidence="1" id="KW-0472">Membrane</keyword>
<organism evidence="2 3">
    <name type="scientific">Tagetes erecta</name>
    <name type="common">African marigold</name>
    <dbReference type="NCBI Taxonomy" id="13708"/>
    <lineage>
        <taxon>Eukaryota</taxon>
        <taxon>Viridiplantae</taxon>
        <taxon>Streptophyta</taxon>
        <taxon>Embryophyta</taxon>
        <taxon>Tracheophyta</taxon>
        <taxon>Spermatophyta</taxon>
        <taxon>Magnoliopsida</taxon>
        <taxon>eudicotyledons</taxon>
        <taxon>Gunneridae</taxon>
        <taxon>Pentapetalae</taxon>
        <taxon>asterids</taxon>
        <taxon>campanulids</taxon>
        <taxon>Asterales</taxon>
        <taxon>Asteraceae</taxon>
        <taxon>Asteroideae</taxon>
        <taxon>Heliantheae alliance</taxon>
        <taxon>Tageteae</taxon>
        <taxon>Tagetes</taxon>
    </lineage>
</organism>
<keyword evidence="1" id="KW-0812">Transmembrane</keyword>
<feature type="transmembrane region" description="Helical" evidence="1">
    <location>
        <begin position="42"/>
        <end position="62"/>
    </location>
</feature>
<name>A0AAD8NLH8_TARER</name>
<proteinExistence type="predicted"/>
<dbReference type="Proteomes" id="UP001229421">
    <property type="component" value="Unassembled WGS sequence"/>
</dbReference>
<keyword evidence="1" id="KW-1133">Transmembrane helix</keyword>
<dbReference type="EMBL" id="JAUHHV010000006">
    <property type="protein sequence ID" value="KAK1420390.1"/>
    <property type="molecule type" value="Genomic_DNA"/>
</dbReference>
<dbReference type="AlphaFoldDB" id="A0AAD8NLH8"/>
<evidence type="ECO:0000313" key="3">
    <source>
        <dbReference type="Proteomes" id="UP001229421"/>
    </source>
</evidence>
<accession>A0AAD8NLH8</accession>
<evidence type="ECO:0000313" key="2">
    <source>
        <dbReference type="EMBL" id="KAK1420390.1"/>
    </source>
</evidence>
<keyword evidence="3" id="KW-1185">Reference proteome</keyword>
<evidence type="ECO:0000256" key="1">
    <source>
        <dbReference type="SAM" id="Phobius"/>
    </source>
</evidence>
<gene>
    <name evidence="2" type="ORF">QVD17_21946</name>
</gene>
<comment type="caution">
    <text evidence="2">The sequence shown here is derived from an EMBL/GenBank/DDBJ whole genome shotgun (WGS) entry which is preliminary data.</text>
</comment>
<reference evidence="2" key="1">
    <citation type="journal article" date="2023" name="bioRxiv">
        <title>Improved chromosome-level genome assembly for marigold (Tagetes erecta).</title>
        <authorList>
            <person name="Jiang F."/>
            <person name="Yuan L."/>
            <person name="Wang S."/>
            <person name="Wang H."/>
            <person name="Xu D."/>
            <person name="Wang A."/>
            <person name="Fan W."/>
        </authorList>
    </citation>
    <scope>NUCLEOTIDE SEQUENCE</scope>
    <source>
        <strain evidence="2">WSJ</strain>
        <tissue evidence="2">Leaf</tissue>
    </source>
</reference>
<protein>
    <submittedName>
        <fullName evidence="2">Uncharacterized protein</fullName>
    </submittedName>
</protein>